<reference evidence="1 2" key="1">
    <citation type="submission" date="2020-11" db="EMBL/GenBank/DDBJ databases">
        <authorList>
            <person name="Kim M.K."/>
        </authorList>
    </citation>
    <scope>NUCLEOTIDE SEQUENCE [LARGE SCALE GENOMIC DNA]</scope>
    <source>
        <strain evidence="1 2">BT439</strain>
    </source>
</reference>
<evidence type="ECO:0000313" key="1">
    <source>
        <dbReference type="EMBL" id="MBF9140038.1"/>
    </source>
</evidence>
<evidence type="ECO:0000313" key="2">
    <source>
        <dbReference type="Proteomes" id="UP000645610"/>
    </source>
</evidence>
<proteinExistence type="predicted"/>
<gene>
    <name evidence="1" type="ORF">I2I01_00230</name>
</gene>
<sequence>MLSGNATYVRSSGGIPYGSYGTSGYAGLLGTVTVTAVNTTARTITGTFGFTAYDPRGSAILGTDRVDISNGAFNLSY</sequence>
<comment type="caution">
    <text evidence="1">The sequence shown here is derived from an EMBL/GenBank/DDBJ whole genome shotgun (WGS) entry which is preliminary data.</text>
</comment>
<dbReference type="Proteomes" id="UP000645610">
    <property type="component" value="Unassembled WGS sequence"/>
</dbReference>
<name>A0A931FHT8_9BACT</name>
<accession>A0A931FHT8</accession>
<protein>
    <submittedName>
        <fullName evidence="1">Uncharacterized protein</fullName>
    </submittedName>
</protein>
<organism evidence="1 2">
    <name type="scientific">Hymenobacter properus</name>
    <dbReference type="NCBI Taxonomy" id="2791026"/>
    <lineage>
        <taxon>Bacteria</taxon>
        <taxon>Pseudomonadati</taxon>
        <taxon>Bacteroidota</taxon>
        <taxon>Cytophagia</taxon>
        <taxon>Cytophagales</taxon>
        <taxon>Hymenobacteraceae</taxon>
        <taxon>Hymenobacter</taxon>
    </lineage>
</organism>
<keyword evidence="2" id="KW-1185">Reference proteome</keyword>
<dbReference type="RefSeq" id="WP_196284414.1">
    <property type="nucleotide sequence ID" value="NZ_JADQDP010000001.1"/>
</dbReference>
<dbReference type="EMBL" id="JADQDP010000001">
    <property type="protein sequence ID" value="MBF9140038.1"/>
    <property type="molecule type" value="Genomic_DNA"/>
</dbReference>
<dbReference type="AlphaFoldDB" id="A0A931FHT8"/>